<keyword evidence="3" id="KW-1185">Reference proteome</keyword>
<dbReference type="SUPFAM" id="SSF53098">
    <property type="entry name" value="Ribonuclease H-like"/>
    <property type="match status" value="1"/>
</dbReference>
<comment type="caution">
    <text evidence="2">The sequence shown here is derived from an EMBL/GenBank/DDBJ whole genome shotgun (WGS) entry which is preliminary data.</text>
</comment>
<dbReference type="AlphaFoldDB" id="A0A401ZBC3"/>
<dbReference type="Proteomes" id="UP000287224">
    <property type="component" value="Unassembled WGS sequence"/>
</dbReference>
<dbReference type="SMART" id="SM00474">
    <property type="entry name" value="35EXOc"/>
    <property type="match status" value="1"/>
</dbReference>
<dbReference type="InterPro" id="IPR012337">
    <property type="entry name" value="RNaseH-like_sf"/>
</dbReference>
<evidence type="ECO:0000313" key="2">
    <source>
        <dbReference type="EMBL" id="GCE04142.1"/>
    </source>
</evidence>
<dbReference type="SUPFAM" id="SSF48371">
    <property type="entry name" value="ARM repeat"/>
    <property type="match status" value="1"/>
</dbReference>
<dbReference type="InterPro" id="IPR051086">
    <property type="entry name" value="RNase_D-like"/>
</dbReference>
<dbReference type="Gene3D" id="3.30.420.10">
    <property type="entry name" value="Ribonuclease H-like superfamily/Ribonuclease H"/>
    <property type="match status" value="1"/>
</dbReference>
<sequence>MSDNSPLTDLENLENLHGYLGTTPPPGKLPPRGERFWVDRPAQLSHAVNLLKQSGVVAVDAEFTQVRSRSQGDVVSNIPRLALLQLAIEKHCFVVDALRLADLSPLMDVLGNPEIAVLLHGAGADMRVMAERELRVAHYYDLEATCRSIFGQHESSLAAMLQRAFGYHLDKSLQRTDWTRRPLPPAMVAYAARDAEVTLALYHWLDLHYHAILQLHEMNGEVDLVAHWIEPFLRGNATLSPEMAIAEAKAQGQIVNRAQVIADCRAALVMVKHPMRRNRLLRLIADLSLTQLTGDLLPLLQAPTSDERAASARALGRLSAQSAIEPISALLTDPVLDVRKAAQTALRNLLTKEPRQTRPAPARAADGTRSWVVENTQSSNDDDNGWKSRLRSIIDA</sequence>
<dbReference type="GO" id="GO:0008408">
    <property type="term" value="F:3'-5' exonuclease activity"/>
    <property type="evidence" value="ECO:0007669"/>
    <property type="project" value="InterPro"/>
</dbReference>
<dbReference type="InterPro" id="IPR011989">
    <property type="entry name" value="ARM-like"/>
</dbReference>
<dbReference type="GO" id="GO:0003676">
    <property type="term" value="F:nucleic acid binding"/>
    <property type="evidence" value="ECO:0007669"/>
    <property type="project" value="InterPro"/>
</dbReference>
<reference evidence="3" key="1">
    <citation type="submission" date="2018-12" db="EMBL/GenBank/DDBJ databases">
        <title>Tengunoibacter tsumagoiensis gen. nov., sp. nov., Dictyobacter kobayashii sp. nov., D. alpinus sp. nov., and D. joshuensis sp. nov. and description of Dictyobacteraceae fam. nov. within the order Ktedonobacterales isolated from Tengu-no-mugimeshi.</title>
        <authorList>
            <person name="Wang C.M."/>
            <person name="Zheng Y."/>
            <person name="Sakai Y."/>
            <person name="Toyoda A."/>
            <person name="Minakuchi Y."/>
            <person name="Abe K."/>
            <person name="Yokota A."/>
            <person name="Yabe S."/>
        </authorList>
    </citation>
    <scope>NUCLEOTIDE SEQUENCE [LARGE SCALE GENOMIC DNA]</scope>
    <source>
        <strain evidence="3">S-27</strain>
    </source>
</reference>
<protein>
    <recommendedName>
        <fullName evidence="1">3'-5' exonuclease domain-containing protein</fullName>
    </recommendedName>
</protein>
<dbReference type="InterPro" id="IPR016024">
    <property type="entry name" value="ARM-type_fold"/>
</dbReference>
<organism evidence="2 3">
    <name type="scientific">Dictyobacter aurantiacus</name>
    <dbReference type="NCBI Taxonomy" id="1936993"/>
    <lineage>
        <taxon>Bacteria</taxon>
        <taxon>Bacillati</taxon>
        <taxon>Chloroflexota</taxon>
        <taxon>Ktedonobacteria</taxon>
        <taxon>Ktedonobacterales</taxon>
        <taxon>Dictyobacteraceae</taxon>
        <taxon>Dictyobacter</taxon>
    </lineage>
</organism>
<dbReference type="OrthoDB" id="144122at2"/>
<dbReference type="PANTHER" id="PTHR47649:SF1">
    <property type="entry name" value="RIBONUCLEASE D"/>
    <property type="match status" value="1"/>
</dbReference>
<name>A0A401ZBC3_9CHLR</name>
<dbReference type="Pfam" id="PF13646">
    <property type="entry name" value="HEAT_2"/>
    <property type="match status" value="1"/>
</dbReference>
<dbReference type="InterPro" id="IPR002562">
    <property type="entry name" value="3'-5'_exonuclease_dom"/>
</dbReference>
<evidence type="ECO:0000313" key="3">
    <source>
        <dbReference type="Proteomes" id="UP000287224"/>
    </source>
</evidence>
<accession>A0A401ZBC3</accession>
<dbReference type="Gene3D" id="1.25.10.10">
    <property type="entry name" value="Leucine-rich Repeat Variant"/>
    <property type="match status" value="1"/>
</dbReference>
<proteinExistence type="predicted"/>
<dbReference type="EMBL" id="BIFQ01000001">
    <property type="protein sequence ID" value="GCE04142.1"/>
    <property type="molecule type" value="Genomic_DNA"/>
</dbReference>
<dbReference type="Pfam" id="PF01612">
    <property type="entry name" value="DNA_pol_A_exo1"/>
    <property type="match status" value="1"/>
</dbReference>
<gene>
    <name evidence="2" type="ORF">KDAU_14710</name>
</gene>
<feature type="domain" description="3'-5' exonuclease" evidence="1">
    <location>
        <begin position="35"/>
        <end position="210"/>
    </location>
</feature>
<dbReference type="PANTHER" id="PTHR47649">
    <property type="entry name" value="RIBONUCLEASE D"/>
    <property type="match status" value="1"/>
</dbReference>
<dbReference type="GO" id="GO:0006139">
    <property type="term" value="P:nucleobase-containing compound metabolic process"/>
    <property type="evidence" value="ECO:0007669"/>
    <property type="project" value="InterPro"/>
</dbReference>
<dbReference type="RefSeq" id="WP_126595325.1">
    <property type="nucleotide sequence ID" value="NZ_BIFQ01000001.1"/>
</dbReference>
<dbReference type="InterPro" id="IPR036397">
    <property type="entry name" value="RNaseH_sf"/>
</dbReference>
<evidence type="ECO:0000259" key="1">
    <source>
        <dbReference type="SMART" id="SM00474"/>
    </source>
</evidence>